<sequence length="603" mass="69768">MTAIELLRERISKEVIEVEYKSTNKTQEWISWASIKSMITEKADDVIGELTTDKKLAKSLKTFALSKASRLFALLVHIGREGSFEQFFHNEFGDEMFPIEIVGKGSQRAVVSTTTKKKADFLMKQLAYREIHTICEMWQWMFFVPIFRQNDNTAHDFHWRCQLPFLHEYKTYDSNFSSVTHLVMHRDHLQFERDDQIGAILDNDGNPHVAVKKLLARGTAEKFQEVVENEASVLGRFQDYNHPHFIRAIARYTQENHHYFIFPWAQGGNLREFWKHQPSLSSASRNFSPDDWGVYIRWFFDQLVGLADAIEKLHYPPNEFGVSCRHGDLKPENILCFGIHDSGQGKIPKGVKLVIADAGHAKVHEKVTELRPDKTNTPTGTNTYKPPEVVYQSKDARSRRYDIWSLGCLYLEFLIWILYDNEGLRKFRIDIGVNEPLFKEHPEIAVKDMVRKWIQHIKEDPRCSSAGPTALRRFVELIESRLLVVRINRRQNSKWESETTDDSQEYAESSYGEGNVPRTFMLLTRPTLDVKETDANETERANAQEVLKEMQKIQKAANRGSLPWINWDGIGKSRSPWPTASLDTYSRAGSRRGSESKPPQARV</sequence>
<dbReference type="PANTHER" id="PTHR24359">
    <property type="entry name" value="SERINE/THREONINE-PROTEIN KINASE SBK1"/>
    <property type="match status" value="1"/>
</dbReference>
<dbReference type="STRING" id="1173701.A0A066XH59"/>
<dbReference type="CDD" id="cd00180">
    <property type="entry name" value="PKc"/>
    <property type="match status" value="1"/>
</dbReference>
<organism evidence="3 4">
    <name type="scientific">Colletotrichum sublineola</name>
    <name type="common">Sorghum anthracnose fungus</name>
    <dbReference type="NCBI Taxonomy" id="1173701"/>
    <lineage>
        <taxon>Eukaryota</taxon>
        <taxon>Fungi</taxon>
        <taxon>Dikarya</taxon>
        <taxon>Ascomycota</taxon>
        <taxon>Pezizomycotina</taxon>
        <taxon>Sordariomycetes</taxon>
        <taxon>Hypocreomycetidae</taxon>
        <taxon>Glomerellales</taxon>
        <taxon>Glomerellaceae</taxon>
        <taxon>Colletotrichum</taxon>
        <taxon>Colletotrichum graminicola species complex</taxon>
    </lineage>
</organism>
<evidence type="ECO:0000313" key="4">
    <source>
        <dbReference type="Proteomes" id="UP000027238"/>
    </source>
</evidence>
<accession>A0A066XH59</accession>
<dbReference type="InterPro" id="IPR000719">
    <property type="entry name" value="Prot_kinase_dom"/>
</dbReference>
<reference evidence="4" key="1">
    <citation type="journal article" date="2014" name="Genome Announc.">
        <title>Draft genome sequence of Colletotrichum sublineola, a destructive pathogen of cultivated sorghum.</title>
        <authorList>
            <person name="Baroncelli R."/>
            <person name="Sanz-Martin J.M."/>
            <person name="Rech G.E."/>
            <person name="Sukno S.A."/>
            <person name="Thon M.R."/>
        </authorList>
    </citation>
    <scope>NUCLEOTIDE SEQUENCE [LARGE SCALE GENOMIC DNA]</scope>
    <source>
        <strain evidence="4">TX430BB</strain>
    </source>
</reference>
<dbReference type="SUPFAM" id="SSF56112">
    <property type="entry name" value="Protein kinase-like (PK-like)"/>
    <property type="match status" value="1"/>
</dbReference>
<gene>
    <name evidence="3" type="ORF">CSUB01_09243</name>
</gene>
<dbReference type="PANTHER" id="PTHR24359:SF1">
    <property type="entry name" value="INHIBITOR OF NUCLEAR FACTOR KAPPA-B KINASE EPSILON SUBUNIT HOMOLOG 1-RELATED"/>
    <property type="match status" value="1"/>
</dbReference>
<comment type="caution">
    <text evidence="3">The sequence shown here is derived from an EMBL/GenBank/DDBJ whole genome shotgun (WGS) entry which is preliminary data.</text>
</comment>
<name>A0A066XH59_COLSU</name>
<protein>
    <recommendedName>
        <fullName evidence="2">Protein kinase domain-containing protein</fullName>
    </recommendedName>
</protein>
<dbReference type="OrthoDB" id="1046782at2759"/>
<evidence type="ECO:0000259" key="2">
    <source>
        <dbReference type="PROSITE" id="PS50011"/>
    </source>
</evidence>
<dbReference type="HOGENOM" id="CLU_017513_4_1_1"/>
<dbReference type="GO" id="GO:0005524">
    <property type="term" value="F:ATP binding"/>
    <property type="evidence" value="ECO:0007669"/>
    <property type="project" value="InterPro"/>
</dbReference>
<dbReference type="PROSITE" id="PS50011">
    <property type="entry name" value="PROTEIN_KINASE_DOM"/>
    <property type="match status" value="1"/>
</dbReference>
<evidence type="ECO:0000313" key="3">
    <source>
        <dbReference type="EMBL" id="KDN68232.1"/>
    </source>
</evidence>
<dbReference type="Gene3D" id="1.10.510.10">
    <property type="entry name" value="Transferase(Phosphotransferase) domain 1"/>
    <property type="match status" value="1"/>
</dbReference>
<evidence type="ECO:0000256" key="1">
    <source>
        <dbReference type="SAM" id="MobiDB-lite"/>
    </source>
</evidence>
<dbReference type="eggNOG" id="KOG0616">
    <property type="taxonomic scope" value="Eukaryota"/>
</dbReference>
<keyword evidence="4" id="KW-1185">Reference proteome</keyword>
<dbReference type="InterPro" id="IPR011009">
    <property type="entry name" value="Kinase-like_dom_sf"/>
</dbReference>
<dbReference type="InterPro" id="IPR008271">
    <property type="entry name" value="Ser/Thr_kinase_AS"/>
</dbReference>
<proteinExistence type="predicted"/>
<dbReference type="Proteomes" id="UP000027238">
    <property type="component" value="Unassembled WGS sequence"/>
</dbReference>
<feature type="region of interest" description="Disordered" evidence="1">
    <location>
        <begin position="569"/>
        <end position="603"/>
    </location>
</feature>
<feature type="domain" description="Protein kinase" evidence="2">
    <location>
        <begin position="165"/>
        <end position="565"/>
    </location>
</feature>
<dbReference type="PROSITE" id="PS00108">
    <property type="entry name" value="PROTEIN_KINASE_ST"/>
    <property type="match status" value="1"/>
</dbReference>
<dbReference type="AlphaFoldDB" id="A0A066XH59"/>
<dbReference type="SMART" id="SM00220">
    <property type="entry name" value="S_TKc"/>
    <property type="match status" value="1"/>
</dbReference>
<dbReference type="EMBL" id="JMSE01000697">
    <property type="protein sequence ID" value="KDN68232.1"/>
    <property type="molecule type" value="Genomic_DNA"/>
</dbReference>
<dbReference type="GO" id="GO:0004674">
    <property type="term" value="F:protein serine/threonine kinase activity"/>
    <property type="evidence" value="ECO:0007669"/>
    <property type="project" value="TreeGrafter"/>
</dbReference>
<dbReference type="OMA" id="NPHVAVK"/>
<dbReference type="Pfam" id="PF00069">
    <property type="entry name" value="Pkinase"/>
    <property type="match status" value="1"/>
</dbReference>